<dbReference type="PROSITE" id="PS00723">
    <property type="entry name" value="POLYPRENYL_SYNTHASE_1"/>
    <property type="match status" value="1"/>
</dbReference>
<evidence type="ECO:0000313" key="14">
    <source>
        <dbReference type="Proteomes" id="UP000199516"/>
    </source>
</evidence>
<dbReference type="PROSITE" id="PS00444">
    <property type="entry name" value="POLYPRENYL_SYNTHASE_2"/>
    <property type="match status" value="1"/>
</dbReference>
<evidence type="ECO:0000256" key="9">
    <source>
        <dbReference type="ARBA" id="ARBA00032380"/>
    </source>
</evidence>
<dbReference type="GO" id="GO:0004337">
    <property type="term" value="F:(2E,6E)-farnesyl diphosphate synthase activity"/>
    <property type="evidence" value="ECO:0007669"/>
    <property type="project" value="UniProtKB-EC"/>
</dbReference>
<dbReference type="PANTHER" id="PTHR43281">
    <property type="entry name" value="FARNESYL DIPHOSPHATE SYNTHASE"/>
    <property type="match status" value="1"/>
</dbReference>
<comment type="cofactor">
    <cofactor evidence="1">
        <name>Mg(2+)</name>
        <dbReference type="ChEBI" id="CHEBI:18420"/>
    </cofactor>
</comment>
<keyword evidence="8" id="KW-0414">Isoprene biosynthesis</keyword>
<evidence type="ECO:0000256" key="1">
    <source>
        <dbReference type="ARBA" id="ARBA00001946"/>
    </source>
</evidence>
<dbReference type="RefSeq" id="WP_091656314.1">
    <property type="nucleotide sequence ID" value="NZ_FONT01000001.1"/>
</dbReference>
<comment type="similarity">
    <text evidence="2 12">Belongs to the FPP/GGPP synthase family.</text>
</comment>
<dbReference type="SFLD" id="SFLDS00005">
    <property type="entry name" value="Isoprenoid_Synthase_Type_I"/>
    <property type="match status" value="1"/>
</dbReference>
<dbReference type="GO" id="GO:0046872">
    <property type="term" value="F:metal ion binding"/>
    <property type="evidence" value="ECO:0007669"/>
    <property type="project" value="UniProtKB-KW"/>
</dbReference>
<evidence type="ECO:0000256" key="3">
    <source>
        <dbReference type="ARBA" id="ARBA00012439"/>
    </source>
</evidence>
<keyword evidence="14" id="KW-1185">Reference proteome</keyword>
<dbReference type="OrthoDB" id="9805316at2"/>
<dbReference type="PANTHER" id="PTHR43281:SF1">
    <property type="entry name" value="FARNESYL DIPHOSPHATE SYNTHASE"/>
    <property type="match status" value="1"/>
</dbReference>
<evidence type="ECO:0000256" key="11">
    <source>
        <dbReference type="ARBA" id="ARBA00049399"/>
    </source>
</evidence>
<keyword evidence="6" id="KW-0479">Metal-binding</keyword>
<dbReference type="EC" id="2.5.1.10" evidence="3"/>
<reference evidence="13 14" key="1">
    <citation type="submission" date="2016-10" db="EMBL/GenBank/DDBJ databases">
        <authorList>
            <person name="de Groot N.N."/>
        </authorList>
    </citation>
    <scope>NUCLEOTIDE SEQUENCE [LARGE SCALE GENOMIC DNA]</scope>
    <source>
        <strain evidence="13 14">DSM 23995</strain>
    </source>
</reference>
<evidence type="ECO:0000256" key="7">
    <source>
        <dbReference type="ARBA" id="ARBA00022842"/>
    </source>
</evidence>
<evidence type="ECO:0000256" key="4">
    <source>
        <dbReference type="ARBA" id="ARBA00015100"/>
    </source>
</evidence>
<evidence type="ECO:0000256" key="10">
    <source>
        <dbReference type="ARBA" id="ARBA00032873"/>
    </source>
</evidence>
<dbReference type="Pfam" id="PF00348">
    <property type="entry name" value="polyprenyl_synt"/>
    <property type="match status" value="1"/>
</dbReference>
<dbReference type="InterPro" id="IPR000092">
    <property type="entry name" value="Polyprenyl_synt"/>
</dbReference>
<accession>A0A1I1ZIP5</accession>
<protein>
    <recommendedName>
        <fullName evidence="4">Farnesyl diphosphate synthase</fullName>
        <ecNumber evidence="3">2.5.1.10</ecNumber>
    </recommendedName>
    <alternativeName>
        <fullName evidence="10">(2E,6E)-farnesyl diphosphate synthase</fullName>
    </alternativeName>
    <alternativeName>
        <fullName evidence="9">Geranyltranstransferase</fullName>
    </alternativeName>
</protein>
<proteinExistence type="inferred from homology"/>
<dbReference type="GO" id="GO:0005737">
    <property type="term" value="C:cytoplasm"/>
    <property type="evidence" value="ECO:0007669"/>
    <property type="project" value="UniProtKB-ARBA"/>
</dbReference>
<keyword evidence="7" id="KW-0460">Magnesium</keyword>
<organism evidence="13 14">
    <name type="scientific">Alteribacillus iranensis</name>
    <dbReference type="NCBI Taxonomy" id="930128"/>
    <lineage>
        <taxon>Bacteria</taxon>
        <taxon>Bacillati</taxon>
        <taxon>Bacillota</taxon>
        <taxon>Bacilli</taxon>
        <taxon>Bacillales</taxon>
        <taxon>Bacillaceae</taxon>
        <taxon>Alteribacillus</taxon>
    </lineage>
</organism>
<evidence type="ECO:0000313" key="13">
    <source>
        <dbReference type="EMBL" id="SFE31208.1"/>
    </source>
</evidence>
<dbReference type="SFLD" id="SFLDG01017">
    <property type="entry name" value="Polyprenyl_Transferase_Like"/>
    <property type="match status" value="1"/>
</dbReference>
<comment type="catalytic activity">
    <reaction evidence="11">
        <text>isopentenyl diphosphate + (2E)-geranyl diphosphate = (2E,6E)-farnesyl diphosphate + diphosphate</text>
        <dbReference type="Rhea" id="RHEA:19361"/>
        <dbReference type="ChEBI" id="CHEBI:33019"/>
        <dbReference type="ChEBI" id="CHEBI:58057"/>
        <dbReference type="ChEBI" id="CHEBI:128769"/>
        <dbReference type="ChEBI" id="CHEBI:175763"/>
        <dbReference type="EC" id="2.5.1.10"/>
    </reaction>
</comment>
<dbReference type="Proteomes" id="UP000199516">
    <property type="component" value="Unassembled WGS sequence"/>
</dbReference>
<evidence type="ECO:0000256" key="6">
    <source>
        <dbReference type="ARBA" id="ARBA00022723"/>
    </source>
</evidence>
<gene>
    <name evidence="13" type="ORF">SAMN05192532_101251</name>
</gene>
<dbReference type="AlphaFoldDB" id="A0A1I1ZIP5"/>
<dbReference type="NCBIfam" id="NF045485">
    <property type="entry name" value="FPPsyn"/>
    <property type="match status" value="1"/>
</dbReference>
<dbReference type="Gene3D" id="1.10.600.10">
    <property type="entry name" value="Farnesyl Diphosphate Synthase"/>
    <property type="match status" value="1"/>
</dbReference>
<dbReference type="STRING" id="930128.SAMN05192532_101251"/>
<sequence>MTRQSFEQFIDEYRKKVDERLPLFIDNLNCPDALKEAMIYSLHAGGKRVRPLLLLSVIDSNRDIKESDFKAACALEMIHTYSLIHDDLPAMDNDDYRRGKPTNHKVFGEAVAILAGDGLLTRSFELISLMEDVSSETKIQLIRELSQASGAEGMVGGQVADLQAEGKSVSLEELEYIHQHKTGALMSFAVMAGAHLGNVTEDEKAQLRTFSQHLGLLFQIKDDILDVEGDSEEMGKAAGSDEGKNKSTYPRLLEMDGAKRKLHHHADMAIASLNSIRMDTTLLHGFVDYIMNRTN</sequence>
<evidence type="ECO:0000256" key="2">
    <source>
        <dbReference type="ARBA" id="ARBA00006706"/>
    </source>
</evidence>
<dbReference type="EMBL" id="FONT01000001">
    <property type="protein sequence ID" value="SFE31208.1"/>
    <property type="molecule type" value="Genomic_DNA"/>
</dbReference>
<dbReference type="InterPro" id="IPR033749">
    <property type="entry name" value="Polyprenyl_synt_CS"/>
</dbReference>
<keyword evidence="5 12" id="KW-0808">Transferase</keyword>
<evidence type="ECO:0000256" key="8">
    <source>
        <dbReference type="ARBA" id="ARBA00023229"/>
    </source>
</evidence>
<dbReference type="InterPro" id="IPR053378">
    <property type="entry name" value="Prenyl_diphosphate_synthase"/>
</dbReference>
<dbReference type="GO" id="GO:0016114">
    <property type="term" value="P:terpenoid biosynthetic process"/>
    <property type="evidence" value="ECO:0007669"/>
    <property type="project" value="UniProtKB-ARBA"/>
</dbReference>
<dbReference type="CDD" id="cd00685">
    <property type="entry name" value="Trans_IPPS_HT"/>
    <property type="match status" value="1"/>
</dbReference>
<dbReference type="FunFam" id="1.10.600.10:FF:000001">
    <property type="entry name" value="Geranylgeranyl diphosphate synthase"/>
    <property type="match status" value="1"/>
</dbReference>
<evidence type="ECO:0000256" key="5">
    <source>
        <dbReference type="ARBA" id="ARBA00022679"/>
    </source>
</evidence>
<name>A0A1I1ZIP5_9BACI</name>
<dbReference type="InterPro" id="IPR008949">
    <property type="entry name" value="Isoprenoid_synthase_dom_sf"/>
</dbReference>
<evidence type="ECO:0000256" key="12">
    <source>
        <dbReference type="RuleBase" id="RU004466"/>
    </source>
</evidence>
<dbReference type="SUPFAM" id="SSF48576">
    <property type="entry name" value="Terpenoid synthases"/>
    <property type="match status" value="1"/>
</dbReference>